<accession>A0A443STU2</accession>
<evidence type="ECO:0000313" key="2">
    <source>
        <dbReference type="EMBL" id="RWS30965.1"/>
    </source>
</evidence>
<dbReference type="InterPro" id="IPR029071">
    <property type="entry name" value="Ubiquitin-like_domsf"/>
</dbReference>
<dbReference type="GO" id="GO:0005856">
    <property type="term" value="C:cytoskeleton"/>
    <property type="evidence" value="ECO:0007669"/>
    <property type="project" value="TreeGrafter"/>
</dbReference>
<dbReference type="Pfam" id="PF09379">
    <property type="entry name" value="FERM_N"/>
    <property type="match status" value="1"/>
</dbReference>
<proteinExistence type="predicted"/>
<dbReference type="SUPFAM" id="SSF54236">
    <property type="entry name" value="Ubiquitin-like"/>
    <property type="match status" value="1"/>
</dbReference>
<comment type="caution">
    <text evidence="2">The sequence shown here is derived from an EMBL/GenBank/DDBJ whole genome shotgun (WGS) entry which is preliminary data.</text>
</comment>
<name>A0A443STU2_9ACAR</name>
<reference evidence="2 3" key="1">
    <citation type="journal article" date="2018" name="Gigascience">
        <title>Genomes of trombidid mites reveal novel predicted allergens and laterally-transferred genes associated with secondary metabolism.</title>
        <authorList>
            <person name="Dong X."/>
            <person name="Chaisiri K."/>
            <person name="Xia D."/>
            <person name="Armstrong S.D."/>
            <person name="Fang Y."/>
            <person name="Donnelly M.J."/>
            <person name="Kadowaki T."/>
            <person name="McGarry J.W."/>
            <person name="Darby A.C."/>
            <person name="Makepeace B.L."/>
        </authorList>
    </citation>
    <scope>NUCLEOTIDE SEQUENCE [LARGE SCALE GENOMIC DNA]</scope>
    <source>
        <strain evidence="2">UoL-UT</strain>
    </source>
</reference>
<evidence type="ECO:0000259" key="1">
    <source>
        <dbReference type="PROSITE" id="PS50057"/>
    </source>
</evidence>
<dbReference type="EMBL" id="NCKV01000313">
    <property type="protein sequence ID" value="RWS30965.1"/>
    <property type="molecule type" value="Genomic_DNA"/>
</dbReference>
<gene>
    <name evidence="2" type="ORF">B4U80_06133</name>
</gene>
<dbReference type="OrthoDB" id="9990815at2759"/>
<dbReference type="InterPro" id="IPR000299">
    <property type="entry name" value="FERM_domain"/>
</dbReference>
<dbReference type="VEuPathDB" id="VectorBase:LDEU001075"/>
<keyword evidence="2" id="KW-0675">Receptor</keyword>
<dbReference type="InterPro" id="IPR018979">
    <property type="entry name" value="FERM_N"/>
</dbReference>
<sequence>MSKRNFVSGLSGNRGTYNVRESELFEARVRRENSRNQISFTVKKPLKCIRCQVYFLDSTQHTFEIDKRSKGEALLESVFQHLELIEKDYFGLQFVECHNHSLHNQRHNTVSSLSSANSSNCCSESFYCFDVLRNFAAIDAAICIVLFLLRNCMSIKSDLMMFALLAAMVRHKKID</sequence>
<protein>
    <submittedName>
        <fullName evidence="2">Tyrosine-protein phosphatase non-receptor type 4-like protein</fullName>
    </submittedName>
</protein>
<dbReference type="PANTHER" id="PTHR23280:SF27">
    <property type="entry name" value="TYROSINE-PROTEIN PHOSPHATASE NON-RECEPTOR TYPE"/>
    <property type="match status" value="1"/>
</dbReference>
<keyword evidence="3" id="KW-1185">Reference proteome</keyword>
<dbReference type="PROSITE" id="PS50057">
    <property type="entry name" value="FERM_3"/>
    <property type="match status" value="1"/>
</dbReference>
<dbReference type="AlphaFoldDB" id="A0A443STU2"/>
<dbReference type="STRING" id="299467.A0A443STU2"/>
<dbReference type="Proteomes" id="UP000288716">
    <property type="component" value="Unassembled WGS sequence"/>
</dbReference>
<dbReference type="PANTHER" id="PTHR23280">
    <property type="entry name" value="4.1 G PROTEIN"/>
    <property type="match status" value="1"/>
</dbReference>
<feature type="domain" description="FERM" evidence="1">
    <location>
        <begin position="49"/>
        <end position="175"/>
    </location>
</feature>
<evidence type="ECO:0000313" key="3">
    <source>
        <dbReference type="Proteomes" id="UP000288716"/>
    </source>
</evidence>
<dbReference type="GO" id="GO:0031032">
    <property type="term" value="P:actomyosin structure organization"/>
    <property type="evidence" value="ECO:0007669"/>
    <property type="project" value="TreeGrafter"/>
</dbReference>
<dbReference type="Gene3D" id="3.10.20.90">
    <property type="entry name" value="Phosphatidylinositol 3-kinase Catalytic Subunit, Chain A, domain 1"/>
    <property type="match status" value="1"/>
</dbReference>
<organism evidence="2 3">
    <name type="scientific">Leptotrombidium deliense</name>
    <dbReference type="NCBI Taxonomy" id="299467"/>
    <lineage>
        <taxon>Eukaryota</taxon>
        <taxon>Metazoa</taxon>
        <taxon>Ecdysozoa</taxon>
        <taxon>Arthropoda</taxon>
        <taxon>Chelicerata</taxon>
        <taxon>Arachnida</taxon>
        <taxon>Acari</taxon>
        <taxon>Acariformes</taxon>
        <taxon>Trombidiformes</taxon>
        <taxon>Prostigmata</taxon>
        <taxon>Anystina</taxon>
        <taxon>Parasitengona</taxon>
        <taxon>Trombiculoidea</taxon>
        <taxon>Trombiculidae</taxon>
        <taxon>Leptotrombidium</taxon>
    </lineage>
</organism>